<protein>
    <submittedName>
        <fullName evidence="1">DUF2505 domain-containing protein</fullName>
    </submittedName>
</protein>
<proteinExistence type="predicted"/>
<accession>A0A541B8C2</accession>
<organism evidence="1 2">
    <name type="scientific">Rhodococcus spelaei</name>
    <dbReference type="NCBI Taxonomy" id="2546320"/>
    <lineage>
        <taxon>Bacteria</taxon>
        <taxon>Bacillati</taxon>
        <taxon>Actinomycetota</taxon>
        <taxon>Actinomycetes</taxon>
        <taxon>Mycobacteriales</taxon>
        <taxon>Nocardiaceae</taxon>
        <taxon>Rhodococcus</taxon>
    </lineage>
</organism>
<reference evidence="1 2" key="1">
    <citation type="submission" date="2019-06" db="EMBL/GenBank/DDBJ databases">
        <title>Rhodococcus spaelei sp. nov., isolated from a cave.</title>
        <authorList>
            <person name="Lee S.D."/>
        </authorList>
    </citation>
    <scope>NUCLEOTIDE SEQUENCE [LARGE SCALE GENOMIC DNA]</scope>
    <source>
        <strain evidence="1 2">C9-5</strain>
    </source>
</reference>
<dbReference type="AlphaFoldDB" id="A0A541B8C2"/>
<sequence length="168" mass="17739">MSRHIEFTANYQIPAEAVHRTLTDERFWNQRIEKAADNGVTLERLVAGEGTVDVAISQQLDANSLPSIVSKFVKGDLALVRSEKWGPFDGNRAEGTFTAETTGLPIKAEGTAVLTVGADGGAVMSIAGEVTVSVKLIGGTVEGMVGDQIVDILGRDQGAVEEWVAANA</sequence>
<evidence type="ECO:0000313" key="1">
    <source>
        <dbReference type="EMBL" id="TQF68560.1"/>
    </source>
</evidence>
<dbReference type="OrthoDB" id="5178774at2"/>
<name>A0A541B8C2_9NOCA</name>
<dbReference type="InterPro" id="IPR019639">
    <property type="entry name" value="DUF2505"/>
</dbReference>
<evidence type="ECO:0000313" key="2">
    <source>
        <dbReference type="Proteomes" id="UP000316256"/>
    </source>
</evidence>
<comment type="caution">
    <text evidence="1">The sequence shown here is derived from an EMBL/GenBank/DDBJ whole genome shotgun (WGS) entry which is preliminary data.</text>
</comment>
<keyword evidence="2" id="KW-1185">Reference proteome</keyword>
<dbReference type="RefSeq" id="WP_142099635.1">
    <property type="nucleotide sequence ID" value="NZ_VIGH01000005.1"/>
</dbReference>
<dbReference type="EMBL" id="VIGH01000005">
    <property type="protein sequence ID" value="TQF68560.1"/>
    <property type="molecule type" value="Genomic_DNA"/>
</dbReference>
<dbReference type="Proteomes" id="UP000316256">
    <property type="component" value="Unassembled WGS sequence"/>
</dbReference>
<dbReference type="Pfam" id="PF10698">
    <property type="entry name" value="DUF2505"/>
    <property type="match status" value="1"/>
</dbReference>
<gene>
    <name evidence="1" type="ORF">FK531_12090</name>
</gene>